<evidence type="ECO:0000256" key="1">
    <source>
        <dbReference type="ARBA" id="ARBA00004571"/>
    </source>
</evidence>
<evidence type="ECO:0000256" key="8">
    <source>
        <dbReference type="ARBA" id="ARBA00023077"/>
    </source>
</evidence>
<dbReference type="EMBL" id="JALKHS010000011">
    <property type="protein sequence ID" value="MCK0532685.1"/>
    <property type="molecule type" value="Genomic_DNA"/>
</dbReference>
<protein>
    <submittedName>
        <fullName evidence="16">TonB-dependent receptor</fullName>
    </submittedName>
</protein>
<keyword evidence="3 11" id="KW-1134">Transmembrane beta strand</keyword>
<dbReference type="SUPFAM" id="SSF56935">
    <property type="entry name" value="Porins"/>
    <property type="match status" value="1"/>
</dbReference>
<dbReference type="InterPro" id="IPR037066">
    <property type="entry name" value="Plug_dom_sf"/>
</dbReference>
<organism evidence="16 17">
    <name type="scientific">Sphingobium agri</name>
    <dbReference type="NCBI Taxonomy" id="2933566"/>
    <lineage>
        <taxon>Bacteria</taxon>
        <taxon>Pseudomonadati</taxon>
        <taxon>Pseudomonadota</taxon>
        <taxon>Alphaproteobacteria</taxon>
        <taxon>Sphingomonadales</taxon>
        <taxon>Sphingomonadaceae</taxon>
        <taxon>Sphingobium</taxon>
    </lineage>
</organism>
<evidence type="ECO:0000256" key="4">
    <source>
        <dbReference type="ARBA" id="ARBA00022496"/>
    </source>
</evidence>
<dbReference type="InterPro" id="IPR039426">
    <property type="entry name" value="TonB-dep_rcpt-like"/>
</dbReference>
<keyword evidence="6" id="KW-0408">Iron</keyword>
<dbReference type="PANTHER" id="PTHR32552">
    <property type="entry name" value="FERRICHROME IRON RECEPTOR-RELATED"/>
    <property type="match status" value="1"/>
</dbReference>
<evidence type="ECO:0000256" key="3">
    <source>
        <dbReference type="ARBA" id="ARBA00022452"/>
    </source>
</evidence>
<dbReference type="Pfam" id="PF00593">
    <property type="entry name" value="TonB_dep_Rec_b-barrel"/>
    <property type="match status" value="1"/>
</dbReference>
<evidence type="ECO:0000256" key="10">
    <source>
        <dbReference type="ARBA" id="ARBA00023237"/>
    </source>
</evidence>
<dbReference type="InterPro" id="IPR012910">
    <property type="entry name" value="Plug_dom"/>
</dbReference>
<dbReference type="InterPro" id="IPR036942">
    <property type="entry name" value="Beta-barrel_TonB_sf"/>
</dbReference>
<sequence length="822" mass="89112">MKRATRAALLCAGVSAFAVPALAYAQAGSENSTSDIVVTATRRAENLKDVAMSVNVATGEQLEKFNIFDVKDVQQLAPGLELTNTTGRNNTTTLRGITFDPDQGTDPAVQLYYNEIPTDAQTAFTAIYDIEQIEVLRGPQGLLRGISAPAGSITIRTRRPNFDQIEGYGQATATDRGGYNVQLGTTLPFNENLSLRVAGLVDGNRINHVYNIPRDKRSYGQTQSARVTLGWRPTENLTTYLTYQYLQADNNQYTQSFGPGNTPFSAVPVATLAGIFIPDTTVRSGPPLSATDYASVQEGGFRTRNRTHLINLAADLDLGWSTLSFVGAHQYSKLQTNRDLDTTNAIPGYIQYSNVVTPYKVDTGELRLQSNNDEGLGWGVGAFYSRQTGTTTVNQDASQFWYAAAPGSFNPVPGCILDPTAPCDTLTPFPIPNTLAIRTLVDVPVNVKTASFSANLRYKGGGLTVEGGLRYTIRKQVDSTILTLVGDVNSGPEEIIPASLRRSTDKPLTGGLSVNYALTDDLNVYAAYGHSFRSGSTGVSVPAGVSNDLIRTDPEKTDSYEVGLKGSVFDRKVNFTVAAFYQKFDGFLSRFTGIFYNCPDFGDGTCALGAPPIDNATDVPATNGGFDFNYNAPAKVKGIEVTIDARPTPNWDLNIAASYARARFSNALVPCNDFAGTGTPNQDGTPRITGTGNVSFCRTNGRLAETPDFGLTANTELRFPMGDYTPFIRGLLAYRPGFYSERVQYDYRSREQINLFVGLRGPESKWELTGFVRNLLNQKRISNIAGGEGQVNALLGSTFNSGYRSVNVTVPREFGITANVKW</sequence>
<gene>
    <name evidence="16" type="ORF">MU848_13940</name>
</gene>
<keyword evidence="4" id="KW-0410">Iron transport</keyword>
<dbReference type="RefSeq" id="WP_201515980.1">
    <property type="nucleotide sequence ID" value="NZ_JALKHS010000011.1"/>
</dbReference>
<keyword evidence="7" id="KW-0406">Ion transport</keyword>
<dbReference type="Proteomes" id="UP001203512">
    <property type="component" value="Unassembled WGS sequence"/>
</dbReference>
<evidence type="ECO:0000313" key="17">
    <source>
        <dbReference type="Proteomes" id="UP001203512"/>
    </source>
</evidence>
<evidence type="ECO:0000259" key="15">
    <source>
        <dbReference type="Pfam" id="PF07715"/>
    </source>
</evidence>
<evidence type="ECO:0000256" key="13">
    <source>
        <dbReference type="SAM" id="SignalP"/>
    </source>
</evidence>
<accession>A0ABT0E020</accession>
<keyword evidence="9 11" id="KW-0472">Membrane</keyword>
<proteinExistence type="inferred from homology"/>
<comment type="caution">
    <text evidence="16">The sequence shown here is derived from an EMBL/GenBank/DDBJ whole genome shotgun (WGS) entry which is preliminary data.</text>
</comment>
<comment type="subcellular location">
    <subcellularLocation>
        <location evidence="1 11">Cell outer membrane</location>
        <topology evidence="1 11">Multi-pass membrane protein</topology>
    </subcellularLocation>
</comment>
<keyword evidence="13" id="KW-0732">Signal</keyword>
<dbReference type="PROSITE" id="PS52016">
    <property type="entry name" value="TONB_DEPENDENT_REC_3"/>
    <property type="match status" value="1"/>
</dbReference>
<dbReference type="InterPro" id="IPR000531">
    <property type="entry name" value="Beta-barrel_TonB"/>
</dbReference>
<evidence type="ECO:0000256" key="11">
    <source>
        <dbReference type="PROSITE-ProRule" id="PRU01360"/>
    </source>
</evidence>
<comment type="similarity">
    <text evidence="11 12">Belongs to the TonB-dependent receptor family.</text>
</comment>
<dbReference type="PANTHER" id="PTHR32552:SF81">
    <property type="entry name" value="TONB-DEPENDENT OUTER MEMBRANE RECEPTOR"/>
    <property type="match status" value="1"/>
</dbReference>
<evidence type="ECO:0000313" key="16">
    <source>
        <dbReference type="EMBL" id="MCK0532685.1"/>
    </source>
</evidence>
<feature type="domain" description="TonB-dependent receptor plug" evidence="15">
    <location>
        <begin position="47"/>
        <end position="151"/>
    </location>
</feature>
<dbReference type="Gene3D" id="2.170.130.10">
    <property type="entry name" value="TonB-dependent receptor, plug domain"/>
    <property type="match status" value="1"/>
</dbReference>
<evidence type="ECO:0000256" key="5">
    <source>
        <dbReference type="ARBA" id="ARBA00022692"/>
    </source>
</evidence>
<dbReference type="Pfam" id="PF07715">
    <property type="entry name" value="Plug"/>
    <property type="match status" value="1"/>
</dbReference>
<feature type="chain" id="PRO_5045719991" evidence="13">
    <location>
        <begin position="24"/>
        <end position="822"/>
    </location>
</feature>
<evidence type="ECO:0000256" key="2">
    <source>
        <dbReference type="ARBA" id="ARBA00022448"/>
    </source>
</evidence>
<keyword evidence="2 11" id="KW-0813">Transport</keyword>
<keyword evidence="17" id="KW-1185">Reference proteome</keyword>
<keyword evidence="16" id="KW-0675">Receptor</keyword>
<keyword evidence="10 11" id="KW-0998">Cell outer membrane</keyword>
<evidence type="ECO:0000256" key="6">
    <source>
        <dbReference type="ARBA" id="ARBA00023004"/>
    </source>
</evidence>
<keyword evidence="8 12" id="KW-0798">TonB box</keyword>
<name>A0ABT0E020_9SPHN</name>
<keyword evidence="5 11" id="KW-0812">Transmembrane</keyword>
<feature type="domain" description="TonB-dependent receptor-like beta-barrel" evidence="14">
    <location>
        <begin position="262"/>
        <end position="775"/>
    </location>
</feature>
<evidence type="ECO:0000259" key="14">
    <source>
        <dbReference type="Pfam" id="PF00593"/>
    </source>
</evidence>
<evidence type="ECO:0000256" key="7">
    <source>
        <dbReference type="ARBA" id="ARBA00023065"/>
    </source>
</evidence>
<evidence type="ECO:0000256" key="9">
    <source>
        <dbReference type="ARBA" id="ARBA00023136"/>
    </source>
</evidence>
<evidence type="ECO:0000256" key="12">
    <source>
        <dbReference type="RuleBase" id="RU003357"/>
    </source>
</evidence>
<feature type="signal peptide" evidence="13">
    <location>
        <begin position="1"/>
        <end position="23"/>
    </location>
</feature>
<reference evidence="16 17" key="1">
    <citation type="submission" date="2022-04" db="EMBL/GenBank/DDBJ databases">
        <authorList>
            <person name="Huq M.A."/>
        </authorList>
    </citation>
    <scope>NUCLEOTIDE SEQUENCE [LARGE SCALE GENOMIC DNA]</scope>
    <source>
        <strain evidence="16 17">MAH-33</strain>
    </source>
</reference>
<dbReference type="Gene3D" id="2.40.170.20">
    <property type="entry name" value="TonB-dependent receptor, beta-barrel domain"/>
    <property type="match status" value="1"/>
</dbReference>